<dbReference type="AlphaFoldDB" id="A0AAD9NEJ1"/>
<dbReference type="PANTHER" id="PTHR46670">
    <property type="entry name" value="ENDO/EXONUCLEASE/PHOSPHATASE DOMAIN-CONTAINING PROTEIN"/>
    <property type="match status" value="1"/>
</dbReference>
<evidence type="ECO:0000259" key="2">
    <source>
        <dbReference type="Pfam" id="PF03372"/>
    </source>
</evidence>
<evidence type="ECO:0000313" key="4">
    <source>
        <dbReference type="Proteomes" id="UP001208570"/>
    </source>
</evidence>
<accession>A0AAD9NEJ1</accession>
<name>A0AAD9NEJ1_9ANNE</name>
<reference evidence="3" key="1">
    <citation type="journal article" date="2023" name="Mol. Biol. Evol.">
        <title>Third-Generation Sequencing Reveals the Adaptive Role of the Epigenome in Three Deep-Sea Polychaetes.</title>
        <authorList>
            <person name="Perez M."/>
            <person name="Aroh O."/>
            <person name="Sun Y."/>
            <person name="Lan Y."/>
            <person name="Juniper S.K."/>
            <person name="Young C.R."/>
            <person name="Angers B."/>
            <person name="Qian P.Y."/>
        </authorList>
    </citation>
    <scope>NUCLEOTIDE SEQUENCE</scope>
    <source>
        <strain evidence="3">P08H-3</strain>
    </source>
</reference>
<dbReference type="PANTHER" id="PTHR46670:SF3">
    <property type="entry name" value="ENDONUCLEASE_EXONUCLEASE_PHOSPHATASE DOMAIN-CONTAINING PROTEIN"/>
    <property type="match status" value="1"/>
</dbReference>
<sequence>SNRVSTISTLVSSRHDAPIGSKITRVNHENLHPVRMINPDCKASDPLTFVSVKGRSVKNKAMSFCDFIISNGVDILAITETWLGTVLDDHVLSDIILSGYDILHTARSGSGSGGVAVVFKQGLYMKKMVSTTSGVHAYTNFEHLDCYVSTGDKPSRLCVIYRHPPSKQNGFTNRVLFDEWASYLDELVVAPQQLIITGDMNFHLDKPDSPDVHQFSGLPESHGLVQHVRAAIHIQGHTLNVIITREDSSILRDTPLLMDSFLVNTRRNSSVDQEITFRKLRVIPVPDFINDIDSTPSLQCTSGSVDHLISAYDSGIRRMIDKHAPLKVKTITLRPNVPWYTEDIRKDKHKRRKAERVWRRTKLTVHHQMFKEECRNVLALLIKAKKEHYSNKIVECGTKSKQLFKLTKHLMGHKSEVIISSCPLDRDLANRFGGDNISALNNTTNENIVMTADIKFDGQSMTTFTPAMQEEIRKINLKAPSRSSSYTSSERLPRTSTPIDHCYNQRFSD</sequence>
<feature type="domain" description="Endonuclease/exonuclease/phosphatase" evidence="2">
    <location>
        <begin position="64"/>
        <end position="219"/>
    </location>
</feature>
<dbReference type="Proteomes" id="UP001208570">
    <property type="component" value="Unassembled WGS sequence"/>
</dbReference>
<dbReference type="Pfam" id="PF03372">
    <property type="entry name" value="Exo_endo_phos"/>
    <property type="match status" value="1"/>
</dbReference>
<keyword evidence="4" id="KW-1185">Reference proteome</keyword>
<evidence type="ECO:0000313" key="3">
    <source>
        <dbReference type="EMBL" id="KAK2167347.1"/>
    </source>
</evidence>
<comment type="caution">
    <text evidence="3">The sequence shown here is derived from an EMBL/GenBank/DDBJ whole genome shotgun (WGS) entry which is preliminary data.</text>
</comment>
<dbReference type="SUPFAM" id="SSF56219">
    <property type="entry name" value="DNase I-like"/>
    <property type="match status" value="1"/>
</dbReference>
<proteinExistence type="predicted"/>
<gene>
    <name evidence="3" type="ORF">LSH36_29g07030</name>
</gene>
<feature type="region of interest" description="Disordered" evidence="1">
    <location>
        <begin position="480"/>
        <end position="500"/>
    </location>
</feature>
<protein>
    <recommendedName>
        <fullName evidence="2">Endonuclease/exonuclease/phosphatase domain-containing protein</fullName>
    </recommendedName>
</protein>
<feature type="non-terminal residue" evidence="3">
    <location>
        <position position="1"/>
    </location>
</feature>
<dbReference type="InterPro" id="IPR005135">
    <property type="entry name" value="Endo/exonuclease/phosphatase"/>
</dbReference>
<dbReference type="GO" id="GO:0003824">
    <property type="term" value="F:catalytic activity"/>
    <property type="evidence" value="ECO:0007669"/>
    <property type="project" value="InterPro"/>
</dbReference>
<organism evidence="3 4">
    <name type="scientific">Paralvinella palmiformis</name>
    <dbReference type="NCBI Taxonomy" id="53620"/>
    <lineage>
        <taxon>Eukaryota</taxon>
        <taxon>Metazoa</taxon>
        <taxon>Spiralia</taxon>
        <taxon>Lophotrochozoa</taxon>
        <taxon>Annelida</taxon>
        <taxon>Polychaeta</taxon>
        <taxon>Sedentaria</taxon>
        <taxon>Canalipalpata</taxon>
        <taxon>Terebellida</taxon>
        <taxon>Terebelliformia</taxon>
        <taxon>Alvinellidae</taxon>
        <taxon>Paralvinella</taxon>
    </lineage>
</organism>
<dbReference type="InterPro" id="IPR036691">
    <property type="entry name" value="Endo/exonu/phosph_ase_sf"/>
</dbReference>
<dbReference type="Gene3D" id="3.60.10.10">
    <property type="entry name" value="Endonuclease/exonuclease/phosphatase"/>
    <property type="match status" value="1"/>
</dbReference>
<evidence type="ECO:0000256" key="1">
    <source>
        <dbReference type="SAM" id="MobiDB-lite"/>
    </source>
</evidence>
<dbReference type="EMBL" id="JAODUP010000029">
    <property type="protein sequence ID" value="KAK2167347.1"/>
    <property type="molecule type" value="Genomic_DNA"/>
</dbReference>